<organism evidence="2 4">
    <name type="scientific">Anaeramoeba flamelloides</name>
    <dbReference type="NCBI Taxonomy" id="1746091"/>
    <lineage>
        <taxon>Eukaryota</taxon>
        <taxon>Metamonada</taxon>
        <taxon>Anaeramoebidae</taxon>
        <taxon>Anaeramoeba</taxon>
    </lineage>
</organism>
<dbReference type="PANTHER" id="PTHR12277:SF81">
    <property type="entry name" value="PROTEIN ABHD13"/>
    <property type="match status" value="1"/>
</dbReference>
<evidence type="ECO:0000313" key="2">
    <source>
        <dbReference type="EMBL" id="KAJ3441444.1"/>
    </source>
</evidence>
<dbReference type="InterPro" id="IPR029058">
    <property type="entry name" value="AB_hydrolase_fold"/>
</dbReference>
<dbReference type="InterPro" id="IPR000073">
    <property type="entry name" value="AB_hydrolase_1"/>
</dbReference>
<dbReference type="Pfam" id="PF00561">
    <property type="entry name" value="Abhydrolase_1"/>
    <property type="match status" value="1"/>
</dbReference>
<dbReference type="SUPFAM" id="SSF53474">
    <property type="entry name" value="alpha/beta-Hydrolases"/>
    <property type="match status" value="1"/>
</dbReference>
<dbReference type="PANTHER" id="PTHR12277">
    <property type="entry name" value="ALPHA/BETA HYDROLASE DOMAIN-CONTAINING PROTEIN"/>
    <property type="match status" value="1"/>
</dbReference>
<reference evidence="2" key="2">
    <citation type="submission" date="2022-08" db="EMBL/GenBank/DDBJ databases">
        <title>Novel sulphate-reducing endosymbionts in the free-living metamonad Anaeramoeba.</title>
        <authorList>
            <person name="Jerlstrom-Hultqvist J."/>
            <person name="Cepicka I."/>
            <person name="Gallot-Lavallee L."/>
            <person name="Salas-Leiva D."/>
            <person name="Curtis B.A."/>
            <person name="Zahonova K."/>
            <person name="Pipaliya S."/>
            <person name="Dacks J."/>
            <person name="Roger A.J."/>
        </authorList>
    </citation>
    <scope>NUCLEOTIDE SEQUENCE</scope>
    <source>
        <strain evidence="2">Busselton2</strain>
    </source>
</reference>
<accession>A0AAV7ZNN6</accession>
<dbReference type="EMBL" id="JANTQA010000029">
    <property type="protein sequence ID" value="KAJ3441444.1"/>
    <property type="molecule type" value="Genomic_DNA"/>
</dbReference>
<dbReference type="GO" id="GO:0008474">
    <property type="term" value="F:palmitoyl-(protein) hydrolase activity"/>
    <property type="evidence" value="ECO:0007669"/>
    <property type="project" value="TreeGrafter"/>
</dbReference>
<dbReference type="Proteomes" id="UP001146793">
    <property type="component" value="Unassembled WGS sequence"/>
</dbReference>
<dbReference type="EMBL" id="JAOAOG010000215">
    <property type="protein sequence ID" value="KAJ6239968.1"/>
    <property type="molecule type" value="Genomic_DNA"/>
</dbReference>
<sequence>MNNIKLIFHFLQLNVLLVEYRGFGKSESKPSEKGVKRDAEAALQYLFKCEKIDTSKIIIFGRSLGGAVAIHLAASHPNDERIKAVIVENTFTDITNMSIHLFKFVKYFKFLINLKFDSINYISKITQPILFLSGKMDTLV</sequence>
<evidence type="ECO:0000313" key="3">
    <source>
        <dbReference type="EMBL" id="KAJ6239968.1"/>
    </source>
</evidence>
<dbReference type="Gene3D" id="3.40.50.1820">
    <property type="entry name" value="alpha/beta hydrolase"/>
    <property type="match status" value="1"/>
</dbReference>
<keyword evidence="5" id="KW-1185">Reference proteome</keyword>
<proteinExistence type="predicted"/>
<evidence type="ECO:0000259" key="1">
    <source>
        <dbReference type="Pfam" id="PF00561"/>
    </source>
</evidence>
<gene>
    <name evidence="2" type="ORF">M0812_13456</name>
    <name evidence="3" type="ORF">M0813_24619</name>
</gene>
<dbReference type="GO" id="GO:0016020">
    <property type="term" value="C:membrane"/>
    <property type="evidence" value="ECO:0007669"/>
    <property type="project" value="TreeGrafter"/>
</dbReference>
<name>A0AAV7ZNN6_9EUKA</name>
<dbReference type="Proteomes" id="UP001150062">
    <property type="component" value="Unassembled WGS sequence"/>
</dbReference>
<feature type="domain" description="AB hydrolase-1" evidence="1">
    <location>
        <begin position="12"/>
        <end position="94"/>
    </location>
</feature>
<evidence type="ECO:0000313" key="4">
    <source>
        <dbReference type="Proteomes" id="UP001146793"/>
    </source>
</evidence>
<evidence type="ECO:0000313" key="5">
    <source>
        <dbReference type="Proteomes" id="UP001150062"/>
    </source>
</evidence>
<dbReference type="AlphaFoldDB" id="A0AAV7ZNN6"/>
<reference evidence="3" key="1">
    <citation type="submission" date="2022-08" db="EMBL/GenBank/DDBJ databases">
        <title>Novel sulfate-reducing endosymbionts in the free-living metamonad Anaeramoeba.</title>
        <authorList>
            <person name="Jerlstrom-Hultqvist J."/>
            <person name="Cepicka I."/>
            <person name="Gallot-Lavallee L."/>
            <person name="Salas-Leiva D."/>
            <person name="Curtis B.A."/>
            <person name="Zahonova K."/>
            <person name="Pipaliya S."/>
            <person name="Dacks J."/>
            <person name="Roger A.J."/>
        </authorList>
    </citation>
    <scope>NUCLEOTIDE SEQUENCE</scope>
    <source>
        <strain evidence="3">Schooner1</strain>
    </source>
</reference>
<protein>
    <submittedName>
        <fullName evidence="2">Protein abhd13</fullName>
    </submittedName>
</protein>
<comment type="caution">
    <text evidence="2">The sequence shown here is derived from an EMBL/GenBank/DDBJ whole genome shotgun (WGS) entry which is preliminary data.</text>
</comment>